<evidence type="ECO:0000256" key="1">
    <source>
        <dbReference type="SAM" id="MobiDB-lite"/>
    </source>
</evidence>
<reference evidence="2 3" key="1">
    <citation type="submission" date="2020-08" db="EMBL/GenBank/DDBJ databases">
        <title>Genomic Encyclopedia of Type Strains, Phase IV (KMG-IV): sequencing the most valuable type-strain genomes for metagenomic binning, comparative biology and taxonomic classification.</title>
        <authorList>
            <person name="Goeker M."/>
        </authorList>
    </citation>
    <scope>NUCLEOTIDE SEQUENCE [LARGE SCALE GENOMIC DNA]</scope>
    <source>
        <strain evidence="2 3">DSM 45385</strain>
    </source>
</reference>
<evidence type="ECO:0000313" key="2">
    <source>
        <dbReference type="EMBL" id="MBB5078751.1"/>
    </source>
</evidence>
<proteinExistence type="predicted"/>
<keyword evidence="3" id="KW-1185">Reference proteome</keyword>
<sequence length="354" mass="38179">MSHPKRAQAARDLSRRLDGADVVTDPSQAGTPSPLRTSVHAWRAADPGATHHLVVQDDVVPCENFLRRVRQGIRLFPDAVLAFYANWSSMNGAAVRLAAAAGATWVQEVGGEYFPTLAVVMPAAYVADYVAFAEPYTAWWGDDDEVMTEFVLARGLDAYVSVPNLVEHGEQDSVAGNGSHGIRQAACYLPDPGHTHEALAHSIELIPWLTKGRAIALARTSGNGYPAYVRRPWADMATPFKVDTMELHRAYQRLVSAGPGLARARDGLGELYLSSLWNVSVLLGAAVHAEKVPVRTLIGERPSSVDQSVRRAAVATLPIGGVAWTFLPEEHLALYAREVADVAEAGFVRGLDGS</sequence>
<comment type="caution">
    <text evidence="2">The sequence shown here is derived from an EMBL/GenBank/DDBJ whole genome shotgun (WGS) entry which is preliminary data.</text>
</comment>
<feature type="region of interest" description="Disordered" evidence="1">
    <location>
        <begin position="1"/>
        <end position="35"/>
    </location>
</feature>
<organism evidence="2 3">
    <name type="scientific">Nonomuraea endophytica</name>
    <dbReference type="NCBI Taxonomy" id="714136"/>
    <lineage>
        <taxon>Bacteria</taxon>
        <taxon>Bacillati</taxon>
        <taxon>Actinomycetota</taxon>
        <taxon>Actinomycetes</taxon>
        <taxon>Streptosporangiales</taxon>
        <taxon>Streptosporangiaceae</taxon>
        <taxon>Nonomuraea</taxon>
    </lineage>
</organism>
<feature type="compositionally biased region" description="Polar residues" evidence="1">
    <location>
        <begin position="25"/>
        <end position="35"/>
    </location>
</feature>
<dbReference type="EMBL" id="JACHIN010000005">
    <property type="protein sequence ID" value="MBB5078751.1"/>
    <property type="molecule type" value="Genomic_DNA"/>
</dbReference>
<protein>
    <submittedName>
        <fullName evidence="2">Uncharacterized protein</fullName>
    </submittedName>
</protein>
<evidence type="ECO:0000313" key="3">
    <source>
        <dbReference type="Proteomes" id="UP000568380"/>
    </source>
</evidence>
<dbReference type="RefSeq" id="WP_184963746.1">
    <property type="nucleotide sequence ID" value="NZ_JACHIN010000005.1"/>
</dbReference>
<accession>A0A7W8A372</accession>
<gene>
    <name evidence="2" type="ORF">HNR40_004237</name>
</gene>
<dbReference type="Proteomes" id="UP000568380">
    <property type="component" value="Unassembled WGS sequence"/>
</dbReference>
<dbReference type="AlphaFoldDB" id="A0A7W8A372"/>
<name>A0A7W8A372_9ACTN</name>